<keyword evidence="2" id="KW-0378">Hydrolase</keyword>
<dbReference type="GO" id="GO:0008237">
    <property type="term" value="F:metallopeptidase activity"/>
    <property type="evidence" value="ECO:0007669"/>
    <property type="project" value="UniProtKB-KW"/>
</dbReference>
<accession>A0AAE2BXC5</accession>
<organism evidence="2 3">
    <name type="scientific">Sesamum angolense</name>
    <dbReference type="NCBI Taxonomy" id="2727404"/>
    <lineage>
        <taxon>Eukaryota</taxon>
        <taxon>Viridiplantae</taxon>
        <taxon>Streptophyta</taxon>
        <taxon>Embryophyta</taxon>
        <taxon>Tracheophyta</taxon>
        <taxon>Spermatophyta</taxon>
        <taxon>Magnoliopsida</taxon>
        <taxon>eudicotyledons</taxon>
        <taxon>Gunneridae</taxon>
        <taxon>Pentapetalae</taxon>
        <taxon>asterids</taxon>
        <taxon>lamiids</taxon>
        <taxon>Lamiales</taxon>
        <taxon>Pedaliaceae</taxon>
        <taxon>Sesamum</taxon>
    </lineage>
</organism>
<keyword evidence="3" id="KW-1185">Reference proteome</keyword>
<evidence type="ECO:0000313" key="3">
    <source>
        <dbReference type="Proteomes" id="UP001289374"/>
    </source>
</evidence>
<keyword evidence="2" id="KW-0645">Protease</keyword>
<sequence>MALRRLLSEVKRQESQLRQLSNLAARPYRTSPYARGAVHELSSNVRASTLGRSSYFGSLARRVRDNFGSGGTAYLKELNHRNDPEAVIRLFESQPSLHSDESAIAEYVRALVKVDRLDERLSGATSSQVDAEGIGALSAVRNVGKSSKDGILGTASAPIHMVTAEGGNFKEQLWRTVRALGLAFLLISGVGALIEDRGIDDVPMNVMYLSCLEGHQTPIKPEQERKRQRVNTGGSSPSLEPATITHWGEVRAVWPGRARPIWIKLTILHHSSVSQED</sequence>
<gene>
    <name evidence="2" type="ORF">Sango_1228300</name>
</gene>
<reference evidence="2" key="1">
    <citation type="submission" date="2020-06" db="EMBL/GenBank/DDBJ databases">
        <authorList>
            <person name="Li T."/>
            <person name="Hu X."/>
            <person name="Zhang T."/>
            <person name="Song X."/>
            <person name="Zhang H."/>
            <person name="Dai N."/>
            <person name="Sheng W."/>
            <person name="Hou X."/>
            <person name="Wei L."/>
        </authorList>
    </citation>
    <scope>NUCLEOTIDE SEQUENCE</scope>
    <source>
        <strain evidence="2">K16</strain>
        <tissue evidence="2">Leaf</tissue>
    </source>
</reference>
<reference evidence="2" key="2">
    <citation type="journal article" date="2024" name="Plant">
        <title>Genomic evolution and insights into agronomic trait innovations of Sesamum species.</title>
        <authorList>
            <person name="Miao H."/>
            <person name="Wang L."/>
            <person name="Qu L."/>
            <person name="Liu H."/>
            <person name="Sun Y."/>
            <person name="Le M."/>
            <person name="Wang Q."/>
            <person name="Wei S."/>
            <person name="Zheng Y."/>
            <person name="Lin W."/>
            <person name="Duan Y."/>
            <person name="Cao H."/>
            <person name="Xiong S."/>
            <person name="Wang X."/>
            <person name="Wei L."/>
            <person name="Li C."/>
            <person name="Ma Q."/>
            <person name="Ju M."/>
            <person name="Zhao R."/>
            <person name="Li G."/>
            <person name="Mu C."/>
            <person name="Tian Q."/>
            <person name="Mei H."/>
            <person name="Zhang T."/>
            <person name="Gao T."/>
            <person name="Zhang H."/>
        </authorList>
    </citation>
    <scope>NUCLEOTIDE SEQUENCE</scope>
    <source>
        <strain evidence="2">K16</strain>
    </source>
</reference>
<proteinExistence type="predicted"/>
<keyword evidence="2" id="KW-0482">Metalloprotease</keyword>
<protein>
    <submittedName>
        <fullName evidence="2">ATP-dependent zinc metalloprotease FTSH 4, mitochondrial</fullName>
    </submittedName>
</protein>
<name>A0AAE2BXC5_9LAMI</name>
<dbReference type="EMBL" id="JACGWL010000006">
    <property type="protein sequence ID" value="KAK4401222.1"/>
    <property type="molecule type" value="Genomic_DNA"/>
</dbReference>
<evidence type="ECO:0000256" key="1">
    <source>
        <dbReference type="SAM" id="MobiDB-lite"/>
    </source>
</evidence>
<evidence type="ECO:0000313" key="2">
    <source>
        <dbReference type="EMBL" id="KAK4401222.1"/>
    </source>
</evidence>
<feature type="region of interest" description="Disordered" evidence="1">
    <location>
        <begin position="217"/>
        <end position="241"/>
    </location>
</feature>
<comment type="caution">
    <text evidence="2">The sequence shown here is derived from an EMBL/GenBank/DDBJ whole genome shotgun (WGS) entry which is preliminary data.</text>
</comment>
<dbReference type="Proteomes" id="UP001289374">
    <property type="component" value="Unassembled WGS sequence"/>
</dbReference>
<dbReference type="AlphaFoldDB" id="A0AAE2BXC5"/>